<keyword evidence="6" id="KW-1185">Reference proteome</keyword>
<dbReference type="SUPFAM" id="SSF101478">
    <property type="entry name" value="ADP-ribosylglycohydrolase"/>
    <property type="match status" value="1"/>
</dbReference>
<dbReference type="PANTHER" id="PTHR16222:SF24">
    <property type="entry name" value="ADP-RIBOSYLHYDROLASE ARH3"/>
    <property type="match status" value="1"/>
</dbReference>
<dbReference type="GeneID" id="82880014"/>
<feature type="binding site" evidence="3">
    <location>
        <position position="235"/>
    </location>
    <ligand>
        <name>Mg(2+)</name>
        <dbReference type="ChEBI" id="CHEBI:18420"/>
        <label>1</label>
    </ligand>
</feature>
<evidence type="ECO:0000313" key="7">
    <source>
        <dbReference type="Proteomes" id="UP000315353"/>
    </source>
</evidence>
<protein>
    <submittedName>
        <fullName evidence="5">ADP-ribosyl-[dinitrogen reductase] glycohydrolase</fullName>
    </submittedName>
</protein>
<comment type="cofactor">
    <cofactor evidence="3">
        <name>Mg(2+)</name>
        <dbReference type="ChEBI" id="CHEBI:18420"/>
    </cofactor>
    <text evidence="3">Binds 2 magnesium ions per subunit.</text>
</comment>
<feature type="binding site" evidence="3">
    <location>
        <position position="60"/>
    </location>
    <ligand>
        <name>Mg(2+)</name>
        <dbReference type="ChEBI" id="CHEBI:18420"/>
        <label>1</label>
    </ligand>
</feature>
<keyword evidence="3" id="KW-0479">Metal-binding</keyword>
<organism evidence="4 6">
    <name type="scientific">Corynebacterium flavescens</name>
    <dbReference type="NCBI Taxonomy" id="28028"/>
    <lineage>
        <taxon>Bacteria</taxon>
        <taxon>Bacillati</taxon>
        <taxon>Actinomycetota</taxon>
        <taxon>Actinomycetes</taxon>
        <taxon>Mycobacteriales</taxon>
        <taxon>Corynebacteriaceae</taxon>
        <taxon>Corynebacterium</taxon>
    </lineage>
</organism>
<dbReference type="EMBL" id="CP009246">
    <property type="protein sequence ID" value="APT86554.1"/>
    <property type="molecule type" value="Genomic_DNA"/>
</dbReference>
<feature type="binding site" evidence="3">
    <location>
        <position position="58"/>
    </location>
    <ligand>
        <name>Mg(2+)</name>
        <dbReference type="ChEBI" id="CHEBI:18420"/>
        <label>1</label>
    </ligand>
</feature>
<dbReference type="EMBL" id="BJNB01000001">
    <property type="protein sequence ID" value="GEB96698.1"/>
    <property type="molecule type" value="Genomic_DNA"/>
</dbReference>
<evidence type="ECO:0000256" key="2">
    <source>
        <dbReference type="ARBA" id="ARBA00022801"/>
    </source>
</evidence>
<dbReference type="OrthoDB" id="9798107at2"/>
<dbReference type="Pfam" id="PF03747">
    <property type="entry name" value="ADP_ribosyl_GH"/>
    <property type="match status" value="1"/>
</dbReference>
<keyword evidence="2" id="KW-0378">Hydrolase</keyword>
<proteinExistence type="inferred from homology"/>
<reference evidence="4 6" key="1">
    <citation type="submission" date="2014-08" db="EMBL/GenBank/DDBJ databases">
        <title>Complete genome sequence of Corynebacterium flavescens OJ8(T)(=DSM 20296(T)), isolated from cheese.</title>
        <authorList>
            <person name="Ruckert C."/>
            <person name="Albersmeier A."/>
            <person name="Winkler A."/>
            <person name="Kalinowski J."/>
        </authorList>
    </citation>
    <scope>NUCLEOTIDE SEQUENCE [LARGE SCALE GENOMIC DNA]</scope>
    <source>
        <strain evidence="4 6">OJ8</strain>
    </source>
</reference>
<dbReference type="Gene3D" id="1.10.4080.10">
    <property type="entry name" value="ADP-ribosylation/Crystallin J1"/>
    <property type="match status" value="1"/>
</dbReference>
<dbReference type="GO" id="GO:0046872">
    <property type="term" value="F:metal ion binding"/>
    <property type="evidence" value="ECO:0007669"/>
    <property type="project" value="UniProtKB-KW"/>
</dbReference>
<accession>A0A1L7CL27</accession>
<feature type="binding site" evidence="3">
    <location>
        <position position="236"/>
    </location>
    <ligand>
        <name>Mg(2+)</name>
        <dbReference type="ChEBI" id="CHEBI:18420"/>
        <label>1</label>
    </ligand>
</feature>
<dbReference type="Proteomes" id="UP000185479">
    <property type="component" value="Chromosome"/>
</dbReference>
<name>A0A1L7CL27_CORFL</name>
<gene>
    <name evidence="5" type="ORF">CFL01nite_01930</name>
    <name evidence="4" type="ORF">CFLV_04715</name>
</gene>
<dbReference type="RefSeq" id="WP_075729543.1">
    <property type="nucleotide sequence ID" value="NZ_BJNB01000001.1"/>
</dbReference>
<dbReference type="InterPro" id="IPR050792">
    <property type="entry name" value="ADP-ribosylglycohydrolase"/>
</dbReference>
<comment type="similarity">
    <text evidence="1">Belongs to the ADP-ribosylglycohydrolase family.</text>
</comment>
<evidence type="ECO:0000256" key="3">
    <source>
        <dbReference type="PIRSR" id="PIRSR605502-1"/>
    </source>
</evidence>
<keyword evidence="3" id="KW-0460">Magnesium</keyword>
<evidence type="ECO:0000313" key="6">
    <source>
        <dbReference type="Proteomes" id="UP000185479"/>
    </source>
</evidence>
<dbReference type="GO" id="GO:0016787">
    <property type="term" value="F:hydrolase activity"/>
    <property type="evidence" value="ECO:0007669"/>
    <property type="project" value="UniProtKB-KW"/>
</dbReference>
<dbReference type="AlphaFoldDB" id="A0A1L7CL27"/>
<dbReference type="KEGG" id="cfc:CFLV_04715"/>
<sequence length="292" mass="31324">MTSLHERAQGVLYGQIIGDSLGSLVEFQGAEAIRAKYPEGVRELADGGHLQLTAGQPTDDSEMALALARSLVKEGSFCQDTVHEAYRRWARSHPFDIGNTCANALRNDDFNPDSQANGALMRISPLAVAYHRNPGMAARLALVDGHFTHIAALTDEANAFYVTALAEVVAGKDAKQAVQDNLRLYPHELDGSLPDVSRSIGWVDHAVRLVDWAVAADLGFEESLVKVVGLGGDSDTNAAIVGAFLGGAYGVNAIPQRWRTVVDNCQPAHDRPAEYNPCDVAQLAIRLADLLG</sequence>
<evidence type="ECO:0000313" key="4">
    <source>
        <dbReference type="EMBL" id="APT86554.1"/>
    </source>
</evidence>
<feature type="binding site" evidence="3">
    <location>
        <position position="233"/>
    </location>
    <ligand>
        <name>Mg(2+)</name>
        <dbReference type="ChEBI" id="CHEBI:18420"/>
        <label>1</label>
    </ligand>
</feature>
<evidence type="ECO:0000313" key="5">
    <source>
        <dbReference type="EMBL" id="GEB96698.1"/>
    </source>
</evidence>
<dbReference type="Proteomes" id="UP000315353">
    <property type="component" value="Unassembled WGS sequence"/>
</dbReference>
<evidence type="ECO:0000256" key="1">
    <source>
        <dbReference type="ARBA" id="ARBA00010702"/>
    </source>
</evidence>
<dbReference type="InterPro" id="IPR005502">
    <property type="entry name" value="Ribosyl_crysJ1"/>
</dbReference>
<dbReference type="PANTHER" id="PTHR16222">
    <property type="entry name" value="ADP-RIBOSYLGLYCOHYDROLASE"/>
    <property type="match status" value="1"/>
</dbReference>
<dbReference type="STRING" id="28028.CFLV_04715"/>
<dbReference type="InterPro" id="IPR036705">
    <property type="entry name" value="Ribosyl_crysJ1_sf"/>
</dbReference>
<feature type="binding site" evidence="3">
    <location>
        <position position="59"/>
    </location>
    <ligand>
        <name>Mg(2+)</name>
        <dbReference type="ChEBI" id="CHEBI:18420"/>
        <label>1</label>
    </ligand>
</feature>
<reference evidence="5 7" key="2">
    <citation type="submission" date="2019-06" db="EMBL/GenBank/DDBJ databases">
        <title>Whole genome shotgun sequence of Corynebacterium flavescens NBRC 14136.</title>
        <authorList>
            <person name="Hosoyama A."/>
            <person name="Uohara A."/>
            <person name="Ohji S."/>
            <person name="Ichikawa N."/>
        </authorList>
    </citation>
    <scope>NUCLEOTIDE SEQUENCE [LARGE SCALE GENOMIC DNA]</scope>
    <source>
        <strain evidence="5 7">NBRC 14136</strain>
    </source>
</reference>